<sequence length="348" mass="40440">MPPLKVLVITNAYPSEEKKYAGIFVKNQVEWLQHNSDFIIQVFALKRSFTGLLGSIKKYIMCYLRFLKQVRKHYDILHLHFLSPLIILPFVYKIFHPSAKVFLTMHGSDINNLENKLLIRLYRKLISCVDEIICVGRSMEESVNNKLHREVNYFLCAGINTDAIYSLHKPYDERDIDFLYVGSFYKVKGTDKLIEAFKMVNHDKMKIVFIGSGHFQDEIGELRRERNLSVQDDLTQDEINEYYNRSKFFIFPSRSEGFGLSLAEAMYCGTPGIISNLKQLKHQVTDGYNGYVCKQTTTSELAKIIVKALEMESDVWKLMSRNAMKEAQKYSIDSVGKTLKKMYERVGR</sequence>
<dbReference type="PANTHER" id="PTHR45947">
    <property type="entry name" value="SULFOQUINOVOSYL TRANSFERASE SQD2"/>
    <property type="match status" value="1"/>
</dbReference>
<evidence type="ECO:0000259" key="2">
    <source>
        <dbReference type="Pfam" id="PF13439"/>
    </source>
</evidence>
<dbReference type="Pfam" id="PF13439">
    <property type="entry name" value="Glyco_transf_4"/>
    <property type="match status" value="1"/>
</dbReference>
<dbReference type="InterPro" id="IPR028098">
    <property type="entry name" value="Glyco_trans_4-like_N"/>
</dbReference>
<dbReference type="EMBL" id="FXTH01000019">
    <property type="protein sequence ID" value="SMO87597.1"/>
    <property type="molecule type" value="Genomic_DNA"/>
</dbReference>
<dbReference type="OrthoDB" id="1522162at2"/>
<dbReference type="PANTHER" id="PTHR45947:SF3">
    <property type="entry name" value="SULFOQUINOVOSYL TRANSFERASE SQD2"/>
    <property type="match status" value="1"/>
</dbReference>
<dbReference type="InterPro" id="IPR001296">
    <property type="entry name" value="Glyco_trans_1"/>
</dbReference>
<gene>
    <name evidence="3" type="ORF">SAMN06265218_11918</name>
</gene>
<evidence type="ECO:0000259" key="1">
    <source>
        <dbReference type="Pfam" id="PF00534"/>
    </source>
</evidence>
<keyword evidence="3" id="KW-0808">Transferase</keyword>
<dbReference type="CDD" id="cd03801">
    <property type="entry name" value="GT4_PimA-like"/>
    <property type="match status" value="1"/>
</dbReference>
<organism evidence="3 4">
    <name type="scientific">Fodinibius sediminis</name>
    <dbReference type="NCBI Taxonomy" id="1214077"/>
    <lineage>
        <taxon>Bacteria</taxon>
        <taxon>Pseudomonadati</taxon>
        <taxon>Balneolota</taxon>
        <taxon>Balneolia</taxon>
        <taxon>Balneolales</taxon>
        <taxon>Balneolaceae</taxon>
        <taxon>Fodinibius</taxon>
    </lineage>
</organism>
<dbReference type="Proteomes" id="UP000317593">
    <property type="component" value="Unassembled WGS sequence"/>
</dbReference>
<evidence type="ECO:0000313" key="3">
    <source>
        <dbReference type="EMBL" id="SMO87597.1"/>
    </source>
</evidence>
<feature type="domain" description="Glycosyltransferase subfamily 4-like N-terminal" evidence="2">
    <location>
        <begin position="6"/>
        <end position="146"/>
    </location>
</feature>
<name>A0A521EUL2_9BACT</name>
<dbReference type="GO" id="GO:0016757">
    <property type="term" value="F:glycosyltransferase activity"/>
    <property type="evidence" value="ECO:0007669"/>
    <property type="project" value="InterPro"/>
</dbReference>
<proteinExistence type="predicted"/>
<dbReference type="Pfam" id="PF00534">
    <property type="entry name" value="Glycos_transf_1"/>
    <property type="match status" value="1"/>
</dbReference>
<feature type="domain" description="Glycosyl transferase family 1" evidence="1">
    <location>
        <begin position="172"/>
        <end position="325"/>
    </location>
</feature>
<dbReference type="Gene3D" id="3.40.50.2000">
    <property type="entry name" value="Glycogen Phosphorylase B"/>
    <property type="match status" value="2"/>
</dbReference>
<protein>
    <submittedName>
        <fullName evidence="3">Glycosyltransferase involved in cell wall bisynthesis</fullName>
    </submittedName>
</protein>
<dbReference type="SUPFAM" id="SSF53756">
    <property type="entry name" value="UDP-Glycosyltransferase/glycogen phosphorylase"/>
    <property type="match status" value="1"/>
</dbReference>
<dbReference type="RefSeq" id="WP_142715749.1">
    <property type="nucleotide sequence ID" value="NZ_FXTH01000019.1"/>
</dbReference>
<reference evidence="3 4" key="1">
    <citation type="submission" date="2017-05" db="EMBL/GenBank/DDBJ databases">
        <authorList>
            <person name="Varghese N."/>
            <person name="Submissions S."/>
        </authorList>
    </citation>
    <scope>NUCLEOTIDE SEQUENCE [LARGE SCALE GENOMIC DNA]</scope>
    <source>
        <strain evidence="3 4">DSM 21194</strain>
    </source>
</reference>
<keyword evidence="4" id="KW-1185">Reference proteome</keyword>
<accession>A0A521EUL2</accession>
<evidence type="ECO:0000313" key="4">
    <source>
        <dbReference type="Proteomes" id="UP000317593"/>
    </source>
</evidence>
<dbReference type="InterPro" id="IPR050194">
    <property type="entry name" value="Glycosyltransferase_grp1"/>
</dbReference>
<dbReference type="AlphaFoldDB" id="A0A521EUL2"/>